<reference evidence="2" key="1">
    <citation type="journal article" date="2019" name="Int. J. Syst. Evol. Microbiol.">
        <title>The Global Catalogue of Microorganisms (GCM) 10K type strain sequencing project: providing services to taxonomists for standard genome sequencing and annotation.</title>
        <authorList>
            <consortium name="The Broad Institute Genomics Platform"/>
            <consortium name="The Broad Institute Genome Sequencing Center for Infectious Disease"/>
            <person name="Wu L."/>
            <person name="Ma J."/>
        </authorList>
    </citation>
    <scope>NUCLEOTIDE SEQUENCE [LARGE SCALE GENOMIC DNA]</scope>
    <source>
        <strain evidence="2">XZYJ18</strain>
    </source>
</reference>
<name>A0ABV9ZE82_9PSEU</name>
<accession>A0ABV9ZE82</accession>
<sequence>MIIAATDLDRTLVHSARAAGPVVPESVVCLERRGDVPTAMLTPRTAADLVTLDRHATWVPATARTVAEYRRLDLPSRLGVAPRFAVCAGGGVLLVDGEPDASWAREVRRRLAVSAPPAEVARRLGTARDADGCFLVARRAQVRLDGLAAWCAERGWRVDVDRAKVHVLPVALTKSAAVAEVRRRTGAAHLLAAGDSPLDADLLAAADAGIQPVDGRLHASGWRADHVAVTTGSGLAAGEEIAAWLVRGLRPT</sequence>
<keyword evidence="1" id="KW-0378">Hydrolase</keyword>
<comment type="caution">
    <text evidence="1">The sequence shown here is derived from an EMBL/GenBank/DDBJ whole genome shotgun (WGS) entry which is preliminary data.</text>
</comment>
<dbReference type="GO" id="GO:0016787">
    <property type="term" value="F:hydrolase activity"/>
    <property type="evidence" value="ECO:0007669"/>
    <property type="project" value="UniProtKB-KW"/>
</dbReference>
<protein>
    <submittedName>
        <fullName evidence="1">HAD family hydrolase</fullName>
    </submittedName>
</protein>
<gene>
    <name evidence="1" type="ORF">ACFPK1_13985</name>
</gene>
<evidence type="ECO:0000313" key="1">
    <source>
        <dbReference type="EMBL" id="MFC5139347.1"/>
    </source>
</evidence>
<dbReference type="Proteomes" id="UP001596175">
    <property type="component" value="Unassembled WGS sequence"/>
</dbReference>
<dbReference type="InterPro" id="IPR023214">
    <property type="entry name" value="HAD_sf"/>
</dbReference>
<dbReference type="SUPFAM" id="SSF56784">
    <property type="entry name" value="HAD-like"/>
    <property type="match status" value="1"/>
</dbReference>
<dbReference type="RefSeq" id="WP_378021543.1">
    <property type="nucleotide sequence ID" value="NZ_JBHSKG010000006.1"/>
</dbReference>
<evidence type="ECO:0000313" key="2">
    <source>
        <dbReference type="Proteomes" id="UP001596175"/>
    </source>
</evidence>
<dbReference type="Gene3D" id="3.40.50.1000">
    <property type="entry name" value="HAD superfamily/HAD-like"/>
    <property type="match status" value="1"/>
</dbReference>
<dbReference type="InterPro" id="IPR036412">
    <property type="entry name" value="HAD-like_sf"/>
</dbReference>
<keyword evidence="2" id="KW-1185">Reference proteome</keyword>
<organism evidence="1 2">
    <name type="scientific">Actinomycetospora rhizophila</name>
    <dbReference type="NCBI Taxonomy" id="1416876"/>
    <lineage>
        <taxon>Bacteria</taxon>
        <taxon>Bacillati</taxon>
        <taxon>Actinomycetota</taxon>
        <taxon>Actinomycetes</taxon>
        <taxon>Pseudonocardiales</taxon>
        <taxon>Pseudonocardiaceae</taxon>
        <taxon>Actinomycetospora</taxon>
    </lineage>
</organism>
<proteinExistence type="predicted"/>
<dbReference type="EMBL" id="JBHSKG010000006">
    <property type="protein sequence ID" value="MFC5139347.1"/>
    <property type="molecule type" value="Genomic_DNA"/>
</dbReference>